<dbReference type="Proteomes" id="UP000821853">
    <property type="component" value="Unassembled WGS sequence"/>
</dbReference>
<reference evidence="3 4" key="1">
    <citation type="journal article" date="2020" name="Cell">
        <title>Large-Scale Comparative Analyses of Tick Genomes Elucidate Their Genetic Diversity and Vector Capacities.</title>
        <authorList>
            <consortium name="Tick Genome and Microbiome Consortium (TIGMIC)"/>
            <person name="Jia N."/>
            <person name="Wang J."/>
            <person name="Shi W."/>
            <person name="Du L."/>
            <person name="Sun Y."/>
            <person name="Zhan W."/>
            <person name="Jiang J.F."/>
            <person name="Wang Q."/>
            <person name="Zhang B."/>
            <person name="Ji P."/>
            <person name="Bell-Sakyi L."/>
            <person name="Cui X.M."/>
            <person name="Yuan T.T."/>
            <person name="Jiang B.G."/>
            <person name="Yang W.F."/>
            <person name="Lam T.T."/>
            <person name="Chang Q.C."/>
            <person name="Ding S.J."/>
            <person name="Wang X.J."/>
            <person name="Zhu J.G."/>
            <person name="Ruan X.D."/>
            <person name="Zhao L."/>
            <person name="Wei J.T."/>
            <person name="Ye R.Z."/>
            <person name="Que T.C."/>
            <person name="Du C.H."/>
            <person name="Zhou Y.H."/>
            <person name="Cheng J.X."/>
            <person name="Dai P.F."/>
            <person name="Guo W.B."/>
            <person name="Han X.H."/>
            <person name="Huang E.J."/>
            <person name="Li L.F."/>
            <person name="Wei W."/>
            <person name="Gao Y.C."/>
            <person name="Liu J.Z."/>
            <person name="Shao H.Z."/>
            <person name="Wang X."/>
            <person name="Wang C.C."/>
            <person name="Yang T.C."/>
            <person name="Huo Q.B."/>
            <person name="Li W."/>
            <person name="Chen H.Y."/>
            <person name="Chen S.E."/>
            <person name="Zhou L.G."/>
            <person name="Ni X.B."/>
            <person name="Tian J.H."/>
            <person name="Sheng Y."/>
            <person name="Liu T."/>
            <person name="Pan Y.S."/>
            <person name="Xia L.Y."/>
            <person name="Li J."/>
            <person name="Zhao F."/>
            <person name="Cao W.C."/>
        </authorList>
    </citation>
    <scope>NUCLEOTIDE SEQUENCE [LARGE SCALE GENOMIC DNA]</scope>
    <source>
        <strain evidence="3">HaeL-2018</strain>
    </source>
</reference>
<protein>
    <submittedName>
        <fullName evidence="3">Uncharacterized protein</fullName>
    </submittedName>
</protein>
<organism evidence="3 4">
    <name type="scientific">Haemaphysalis longicornis</name>
    <name type="common">Bush tick</name>
    <dbReference type="NCBI Taxonomy" id="44386"/>
    <lineage>
        <taxon>Eukaryota</taxon>
        <taxon>Metazoa</taxon>
        <taxon>Ecdysozoa</taxon>
        <taxon>Arthropoda</taxon>
        <taxon>Chelicerata</taxon>
        <taxon>Arachnida</taxon>
        <taxon>Acari</taxon>
        <taxon>Parasitiformes</taxon>
        <taxon>Ixodida</taxon>
        <taxon>Ixodoidea</taxon>
        <taxon>Ixodidae</taxon>
        <taxon>Haemaphysalinae</taxon>
        <taxon>Haemaphysalis</taxon>
    </lineage>
</organism>
<feature type="transmembrane region" description="Helical" evidence="2">
    <location>
        <begin position="189"/>
        <end position="207"/>
    </location>
</feature>
<name>A0A9J6FSK7_HAELO</name>
<dbReference type="OrthoDB" id="10547249at2759"/>
<evidence type="ECO:0000256" key="1">
    <source>
        <dbReference type="SAM" id="MobiDB-lite"/>
    </source>
</evidence>
<keyword evidence="2" id="KW-1133">Transmembrane helix</keyword>
<evidence type="ECO:0000313" key="3">
    <source>
        <dbReference type="EMBL" id="KAH9365807.1"/>
    </source>
</evidence>
<evidence type="ECO:0000313" key="4">
    <source>
        <dbReference type="Proteomes" id="UP000821853"/>
    </source>
</evidence>
<sequence>MSMSHLEDMEWARAAEPEGPFSPYFLPLERRSHSWVDLCGGSSQGVICYPSVRQQRCRDEADNASRKSLHLPSKRRPSTAGVFRRGLKMLRRSFSAENGFKLGGQPERREAVESRHSSSSLDSGRGSSSSSSADSKVAHRLSTGSHGSSSSLTLTSSVGSHMSSLTPEVVVLSPLNVAGLLVNGVADRALFSSGVASSGVLFFFFFLKPAKRYTYAIVETHASRNAYEPPRPRAIFFASRVNNLLSFISSSF</sequence>
<proteinExistence type="predicted"/>
<feature type="compositionally biased region" description="Basic and acidic residues" evidence="1">
    <location>
        <begin position="106"/>
        <end position="116"/>
    </location>
</feature>
<gene>
    <name evidence="3" type="ORF">HPB48_013343</name>
</gene>
<keyword evidence="2" id="KW-0472">Membrane</keyword>
<dbReference type="EMBL" id="JABSTR010000003">
    <property type="protein sequence ID" value="KAH9365807.1"/>
    <property type="molecule type" value="Genomic_DNA"/>
</dbReference>
<keyword evidence="4" id="KW-1185">Reference proteome</keyword>
<dbReference type="VEuPathDB" id="VectorBase:HLOH_063341"/>
<evidence type="ECO:0000256" key="2">
    <source>
        <dbReference type="SAM" id="Phobius"/>
    </source>
</evidence>
<comment type="caution">
    <text evidence="3">The sequence shown here is derived from an EMBL/GenBank/DDBJ whole genome shotgun (WGS) entry which is preliminary data.</text>
</comment>
<feature type="region of interest" description="Disordered" evidence="1">
    <location>
        <begin position="98"/>
        <end position="153"/>
    </location>
</feature>
<feature type="region of interest" description="Disordered" evidence="1">
    <location>
        <begin position="59"/>
        <end position="82"/>
    </location>
</feature>
<keyword evidence="2" id="KW-0812">Transmembrane</keyword>
<feature type="compositionally biased region" description="Low complexity" evidence="1">
    <location>
        <begin position="117"/>
        <end position="153"/>
    </location>
</feature>
<feature type="compositionally biased region" description="Basic residues" evidence="1">
    <location>
        <begin position="67"/>
        <end position="77"/>
    </location>
</feature>
<accession>A0A9J6FSK7</accession>
<dbReference type="AlphaFoldDB" id="A0A9J6FSK7"/>